<accession>A0ABQ0XHE8</accession>
<dbReference type="InterPro" id="IPR029061">
    <property type="entry name" value="THDP-binding"/>
</dbReference>
<dbReference type="SUPFAM" id="SSF52518">
    <property type="entry name" value="Thiamin diphosphate-binding fold (THDP-binding)"/>
    <property type="match status" value="1"/>
</dbReference>
<reference evidence="1 2" key="1">
    <citation type="submission" date="2019-07" db="EMBL/GenBank/DDBJ databases">
        <title>Whole genome shotgun sequence of Lactobacillus diolivorans NBRC 107869.</title>
        <authorList>
            <person name="Hosoyama A."/>
            <person name="Uohara A."/>
            <person name="Ohji S."/>
            <person name="Ichikawa N."/>
        </authorList>
    </citation>
    <scope>NUCLEOTIDE SEQUENCE [LARGE SCALE GENOMIC DNA]</scope>
    <source>
        <strain evidence="1 2">NBRC 107869</strain>
    </source>
</reference>
<evidence type="ECO:0000313" key="1">
    <source>
        <dbReference type="EMBL" id="GEP25094.1"/>
    </source>
</evidence>
<organism evidence="1 2">
    <name type="scientific">Lentilactobacillus diolivorans</name>
    <dbReference type="NCBI Taxonomy" id="179838"/>
    <lineage>
        <taxon>Bacteria</taxon>
        <taxon>Bacillati</taxon>
        <taxon>Bacillota</taxon>
        <taxon>Bacilli</taxon>
        <taxon>Lactobacillales</taxon>
        <taxon>Lactobacillaceae</taxon>
        <taxon>Lentilactobacillus</taxon>
    </lineage>
</organism>
<dbReference type="Proteomes" id="UP000321409">
    <property type="component" value="Unassembled WGS sequence"/>
</dbReference>
<gene>
    <name evidence="1" type="ORF">LDI01_26870</name>
</gene>
<comment type="caution">
    <text evidence="1">The sequence shown here is derived from an EMBL/GenBank/DDBJ whole genome shotgun (WGS) entry which is preliminary data.</text>
</comment>
<evidence type="ECO:0000313" key="2">
    <source>
        <dbReference type="Proteomes" id="UP000321409"/>
    </source>
</evidence>
<evidence type="ECO:0008006" key="3">
    <source>
        <dbReference type="Google" id="ProtNLM"/>
    </source>
</evidence>
<dbReference type="Gene3D" id="3.40.50.970">
    <property type="match status" value="1"/>
</dbReference>
<keyword evidence="2" id="KW-1185">Reference proteome</keyword>
<protein>
    <recommendedName>
        <fullName evidence="3">Pyruvate oxidase</fullName>
    </recommendedName>
</protein>
<name>A0ABQ0XHE8_9LACO</name>
<dbReference type="EMBL" id="BKAB01000069">
    <property type="protein sequence ID" value="GEP25094.1"/>
    <property type="molecule type" value="Genomic_DNA"/>
</dbReference>
<sequence>MVQKISGSDAVLKVLEDWGIKHLYGLPGGSFDSSMNAIHNQKKQNQIYPSSS</sequence>
<proteinExistence type="predicted"/>